<protein>
    <recommendedName>
        <fullName evidence="4">DUF485 domain-containing protein</fullName>
    </recommendedName>
</protein>
<dbReference type="OrthoDB" id="5297034at2"/>
<name>I8T7R2_9GAMM</name>
<evidence type="ECO:0000313" key="2">
    <source>
        <dbReference type="EMBL" id="EIT69798.1"/>
    </source>
</evidence>
<dbReference type="Pfam" id="PF04341">
    <property type="entry name" value="DUF485"/>
    <property type="match status" value="1"/>
</dbReference>
<dbReference type="Proteomes" id="UP000003704">
    <property type="component" value="Unassembled WGS sequence"/>
</dbReference>
<keyword evidence="1" id="KW-0812">Transmembrane</keyword>
<evidence type="ECO:0000313" key="3">
    <source>
        <dbReference type="Proteomes" id="UP000003704"/>
    </source>
</evidence>
<feature type="transmembrane region" description="Helical" evidence="1">
    <location>
        <begin position="77"/>
        <end position="100"/>
    </location>
</feature>
<dbReference type="PANTHER" id="PTHR38598:SF1">
    <property type="entry name" value="INNER MEMBRANE PROTEIN YJCH"/>
    <property type="match status" value="1"/>
</dbReference>
<reference evidence="2 3" key="1">
    <citation type="journal article" date="2012" name="J. Bacteriol.">
        <title>Genome Sequence of n-Alkane-Degrading Hydrocarboniphaga effusa Strain AP103T (ATCC BAA-332T).</title>
        <authorList>
            <person name="Chang H.K."/>
            <person name="Zylstra G.J."/>
            <person name="Chae J.C."/>
        </authorList>
    </citation>
    <scope>NUCLEOTIDE SEQUENCE [LARGE SCALE GENOMIC DNA]</scope>
    <source>
        <strain evidence="2 3">AP103</strain>
    </source>
</reference>
<dbReference type="PANTHER" id="PTHR38598">
    <property type="entry name" value="INNER MEMBRANE PROTEIN YJCH"/>
    <property type="match status" value="1"/>
</dbReference>
<dbReference type="PATRIC" id="fig|1172194.4.peg.3279"/>
<evidence type="ECO:0008006" key="4">
    <source>
        <dbReference type="Google" id="ProtNLM"/>
    </source>
</evidence>
<feature type="transmembrane region" description="Helical" evidence="1">
    <location>
        <begin position="43"/>
        <end position="65"/>
    </location>
</feature>
<dbReference type="STRING" id="1172194.WQQ_33800"/>
<organism evidence="2 3">
    <name type="scientific">Hydrocarboniphaga effusa AP103</name>
    <dbReference type="NCBI Taxonomy" id="1172194"/>
    <lineage>
        <taxon>Bacteria</taxon>
        <taxon>Pseudomonadati</taxon>
        <taxon>Pseudomonadota</taxon>
        <taxon>Gammaproteobacteria</taxon>
        <taxon>Nevskiales</taxon>
        <taxon>Nevskiaceae</taxon>
        <taxon>Hydrocarboniphaga</taxon>
    </lineage>
</organism>
<dbReference type="InterPro" id="IPR052959">
    <property type="entry name" value="Inner_membrane_assoc"/>
</dbReference>
<sequence length="119" mass="12775">MNAPAAPVADVLTAEESAALPPDVRRIYQSPAFARLRARRGRFAIVLTVLMCTIYYGFILTVAFAPKLLAIKIDDVITIGMPVGLGVILSAIVLTGIYVWRANGEFDRLAAEALKGAKS</sequence>
<dbReference type="RefSeq" id="WP_007186319.1">
    <property type="nucleotide sequence ID" value="NZ_AKGD01000002.1"/>
</dbReference>
<proteinExistence type="predicted"/>
<dbReference type="GO" id="GO:0005886">
    <property type="term" value="C:plasma membrane"/>
    <property type="evidence" value="ECO:0007669"/>
    <property type="project" value="TreeGrafter"/>
</dbReference>
<comment type="caution">
    <text evidence="2">The sequence shown here is derived from an EMBL/GenBank/DDBJ whole genome shotgun (WGS) entry which is preliminary data.</text>
</comment>
<accession>I8T7R2</accession>
<dbReference type="InterPro" id="IPR007436">
    <property type="entry name" value="DUF485"/>
</dbReference>
<dbReference type="EMBL" id="AKGD01000002">
    <property type="protein sequence ID" value="EIT69798.1"/>
    <property type="molecule type" value="Genomic_DNA"/>
</dbReference>
<keyword evidence="1" id="KW-1133">Transmembrane helix</keyword>
<gene>
    <name evidence="2" type="ORF">WQQ_33800</name>
</gene>
<evidence type="ECO:0000256" key="1">
    <source>
        <dbReference type="SAM" id="Phobius"/>
    </source>
</evidence>
<dbReference type="AlphaFoldDB" id="I8T7R2"/>
<keyword evidence="1" id="KW-0472">Membrane</keyword>
<keyword evidence="3" id="KW-1185">Reference proteome</keyword>